<evidence type="ECO:0000313" key="2">
    <source>
        <dbReference type="EMBL" id="KOB68568.1"/>
    </source>
</evidence>
<sequence length="147" mass="15591">MSILYVSGSTVRSVSADGSGIVEFSDPTIATVTDLDYNVREGHKGAQQVVPGTAEPVQKTPGPSFCYKQRNRRRKSHPKPNAPVARSTGMTVVTAAPVGCGGKGTWITKHGNRYDRKKLAAMAIARSAAARPIISLASAHGWMTLSL</sequence>
<dbReference type="AlphaFoldDB" id="A0A0L7KZ80"/>
<organism evidence="2 3">
    <name type="scientific">Operophtera brumata</name>
    <name type="common">Winter moth</name>
    <name type="synonym">Phalaena brumata</name>
    <dbReference type="NCBI Taxonomy" id="104452"/>
    <lineage>
        <taxon>Eukaryota</taxon>
        <taxon>Metazoa</taxon>
        <taxon>Ecdysozoa</taxon>
        <taxon>Arthropoda</taxon>
        <taxon>Hexapoda</taxon>
        <taxon>Insecta</taxon>
        <taxon>Pterygota</taxon>
        <taxon>Neoptera</taxon>
        <taxon>Endopterygota</taxon>
        <taxon>Lepidoptera</taxon>
        <taxon>Glossata</taxon>
        <taxon>Ditrysia</taxon>
        <taxon>Geometroidea</taxon>
        <taxon>Geometridae</taxon>
        <taxon>Larentiinae</taxon>
        <taxon>Operophtera</taxon>
    </lineage>
</organism>
<accession>A0A0L7KZ80</accession>
<evidence type="ECO:0000313" key="3">
    <source>
        <dbReference type="Proteomes" id="UP000037510"/>
    </source>
</evidence>
<evidence type="ECO:0000256" key="1">
    <source>
        <dbReference type="SAM" id="MobiDB-lite"/>
    </source>
</evidence>
<keyword evidence="2" id="KW-0675">Receptor</keyword>
<dbReference type="EMBL" id="JTDY01004122">
    <property type="protein sequence ID" value="KOB68568.1"/>
    <property type="molecule type" value="Genomic_DNA"/>
</dbReference>
<feature type="compositionally biased region" description="Basic residues" evidence="1">
    <location>
        <begin position="69"/>
        <end position="78"/>
    </location>
</feature>
<comment type="caution">
    <text evidence="2">The sequence shown here is derived from an EMBL/GenBank/DDBJ whole genome shotgun (WGS) entry which is preliminary data.</text>
</comment>
<feature type="region of interest" description="Disordered" evidence="1">
    <location>
        <begin position="46"/>
        <end position="86"/>
    </location>
</feature>
<name>A0A0L7KZ80_OPEBR</name>
<proteinExistence type="predicted"/>
<keyword evidence="3" id="KW-1185">Reference proteome</keyword>
<protein>
    <submittedName>
        <fullName evidence="2">Vitellogenin receptor</fullName>
    </submittedName>
</protein>
<gene>
    <name evidence="2" type="ORF">OBRU01_17992</name>
</gene>
<dbReference type="Proteomes" id="UP000037510">
    <property type="component" value="Unassembled WGS sequence"/>
</dbReference>
<reference evidence="2 3" key="1">
    <citation type="journal article" date="2015" name="Genome Biol. Evol.">
        <title>The genome of winter moth (Operophtera brumata) provides a genomic perspective on sexual dimorphism and phenology.</title>
        <authorList>
            <person name="Derks M.F."/>
            <person name="Smit S."/>
            <person name="Salis L."/>
            <person name="Schijlen E."/>
            <person name="Bossers A."/>
            <person name="Mateman C."/>
            <person name="Pijl A.S."/>
            <person name="de Ridder D."/>
            <person name="Groenen M.A."/>
            <person name="Visser M.E."/>
            <person name="Megens H.J."/>
        </authorList>
    </citation>
    <scope>NUCLEOTIDE SEQUENCE [LARGE SCALE GENOMIC DNA]</scope>
    <source>
        <strain evidence="2">WM2013NL</strain>
        <tissue evidence="2">Head and thorax</tissue>
    </source>
</reference>